<comment type="similarity">
    <text evidence="2">Belongs to the 5'-AMP-activated protein kinase beta subunit family.</text>
</comment>
<dbReference type="GO" id="GO:0140767">
    <property type="term" value="F:enzyme-substrate adaptor activity"/>
    <property type="evidence" value="ECO:0007669"/>
    <property type="project" value="UniProtKB-ARBA"/>
</dbReference>
<dbReference type="GO" id="GO:0007165">
    <property type="term" value="P:signal transduction"/>
    <property type="evidence" value="ECO:0007669"/>
    <property type="project" value="UniProtKB-ARBA"/>
</dbReference>
<dbReference type="FunFam" id="2.60.40.10:FF:000562">
    <property type="entry name" value="Snf1 kinase complex beta-subunit Gal83"/>
    <property type="match status" value="1"/>
</dbReference>
<dbReference type="InterPro" id="IPR032640">
    <property type="entry name" value="AMPK1_CBM"/>
</dbReference>
<organism evidence="6 7">
    <name type="scientific">Starmerella bacillaris</name>
    <name type="common">Yeast</name>
    <name type="synonym">Candida zemplinina</name>
    <dbReference type="NCBI Taxonomy" id="1247836"/>
    <lineage>
        <taxon>Eukaryota</taxon>
        <taxon>Fungi</taxon>
        <taxon>Dikarya</taxon>
        <taxon>Ascomycota</taxon>
        <taxon>Saccharomycotina</taxon>
        <taxon>Dipodascomycetes</taxon>
        <taxon>Dipodascales</taxon>
        <taxon>Trichomonascaceae</taxon>
        <taxon>Starmerella</taxon>
    </lineage>
</organism>
<keyword evidence="7" id="KW-1185">Reference proteome</keyword>
<feature type="compositionally biased region" description="Basic and acidic residues" evidence="4">
    <location>
        <begin position="127"/>
        <end position="138"/>
    </location>
</feature>
<feature type="compositionally biased region" description="Basic and acidic residues" evidence="4">
    <location>
        <begin position="34"/>
        <end position="63"/>
    </location>
</feature>
<dbReference type="GO" id="GO:0001403">
    <property type="term" value="P:invasive growth in response to glucose limitation"/>
    <property type="evidence" value="ECO:0007669"/>
    <property type="project" value="UniProtKB-ARBA"/>
</dbReference>
<evidence type="ECO:0000313" key="7">
    <source>
        <dbReference type="Proteomes" id="UP001362899"/>
    </source>
</evidence>
<dbReference type="Pfam" id="PF04739">
    <property type="entry name" value="AMPKBI"/>
    <property type="match status" value="1"/>
</dbReference>
<dbReference type="GO" id="GO:0019901">
    <property type="term" value="F:protein kinase binding"/>
    <property type="evidence" value="ECO:0007669"/>
    <property type="project" value="TreeGrafter"/>
</dbReference>
<evidence type="ECO:0000313" key="6">
    <source>
        <dbReference type="EMBL" id="GMM50890.1"/>
    </source>
</evidence>
<dbReference type="Gene3D" id="2.60.40.10">
    <property type="entry name" value="Immunoglobulins"/>
    <property type="match status" value="1"/>
</dbReference>
<feature type="compositionally biased region" description="Basic and acidic residues" evidence="4">
    <location>
        <begin position="1"/>
        <end position="15"/>
    </location>
</feature>
<gene>
    <name evidence="6" type="ORF">DASB73_018480</name>
</gene>
<sequence length="352" mass="40153">MDLSDRHEMDADRPVSPHAVPPEPEPSDEFVEYADDHMMSPITRTERHEESHDKNDRDVCHDEFVEFADDKDYFSQQPQQHMESDANMDHPLEKRTSRPSISRRSTIVLKEDDQGLPSNPDGEDVHEEGPLSRAREGDEIDLKNGAQSYPYGSYIETVIRWTEPCKSVYVTGSFTGWRQMIPLRCADDGTFQVTLKLAPGTHRMRFVVDGELRCSNTMNTATDSMGNLVNYIEVNPDTEQEIEDETMQEDMYETLDYSQEIPEIFVDPEAFDQYSSIEFAPPPQLPPHLEGVILNTNWTDKDNNSVLPIPNHVVLNHLATTSIKHNVLAVASVSRYHAKYVTQILYTPIEGI</sequence>
<dbReference type="Proteomes" id="UP001362899">
    <property type="component" value="Unassembled WGS sequence"/>
</dbReference>
<dbReference type="GO" id="GO:0031588">
    <property type="term" value="C:nucleotide-activated protein kinase complex"/>
    <property type="evidence" value="ECO:0007669"/>
    <property type="project" value="TreeGrafter"/>
</dbReference>
<evidence type="ECO:0000256" key="3">
    <source>
        <dbReference type="ARBA" id="ARBA00022490"/>
    </source>
</evidence>
<keyword evidence="3" id="KW-0963">Cytoplasm</keyword>
<dbReference type="SMART" id="SM01010">
    <property type="entry name" value="AMPKBI"/>
    <property type="match status" value="1"/>
</dbReference>
<accession>A0AAV5RH83</accession>
<evidence type="ECO:0000256" key="1">
    <source>
        <dbReference type="ARBA" id="ARBA00004496"/>
    </source>
</evidence>
<dbReference type="EMBL" id="BTGC01000003">
    <property type="protein sequence ID" value="GMM50890.1"/>
    <property type="molecule type" value="Genomic_DNA"/>
</dbReference>
<dbReference type="PANTHER" id="PTHR10343:SF84">
    <property type="entry name" value="5'-AMP-ACTIVATED PROTEIN KINASE SUBUNIT BETA-1"/>
    <property type="match status" value="1"/>
</dbReference>
<dbReference type="SUPFAM" id="SSF160219">
    <property type="entry name" value="AMPKBI-like"/>
    <property type="match status" value="1"/>
</dbReference>
<dbReference type="InterPro" id="IPR050827">
    <property type="entry name" value="CRP1_MDG1_kinase"/>
</dbReference>
<dbReference type="InterPro" id="IPR013783">
    <property type="entry name" value="Ig-like_fold"/>
</dbReference>
<reference evidence="6 7" key="1">
    <citation type="journal article" date="2023" name="Elife">
        <title>Identification of key yeast species and microbe-microbe interactions impacting larval growth of Drosophila in the wild.</title>
        <authorList>
            <person name="Mure A."/>
            <person name="Sugiura Y."/>
            <person name="Maeda R."/>
            <person name="Honda K."/>
            <person name="Sakurai N."/>
            <person name="Takahashi Y."/>
            <person name="Watada M."/>
            <person name="Katoh T."/>
            <person name="Gotoh A."/>
            <person name="Gotoh Y."/>
            <person name="Taniguchi I."/>
            <person name="Nakamura K."/>
            <person name="Hayashi T."/>
            <person name="Katayama T."/>
            <person name="Uemura T."/>
            <person name="Hattori Y."/>
        </authorList>
    </citation>
    <scope>NUCLEOTIDE SEQUENCE [LARGE SCALE GENOMIC DNA]</scope>
    <source>
        <strain evidence="6 7">SB-73</strain>
    </source>
</reference>
<feature type="region of interest" description="Disordered" evidence="4">
    <location>
        <begin position="1"/>
        <end position="63"/>
    </location>
</feature>
<dbReference type="CDD" id="cd02859">
    <property type="entry name" value="E_set_AMPKbeta_like_N"/>
    <property type="match status" value="1"/>
</dbReference>
<protein>
    <submittedName>
        <fullName evidence="6">Sip2 protein</fullName>
    </submittedName>
</protein>
<feature type="compositionally biased region" description="Basic and acidic residues" evidence="4">
    <location>
        <begin position="82"/>
        <end position="96"/>
    </location>
</feature>
<dbReference type="InterPro" id="IPR037256">
    <property type="entry name" value="ASC_dom_sf"/>
</dbReference>
<proteinExistence type="inferred from homology"/>
<dbReference type="AlphaFoldDB" id="A0AAV5RH83"/>
<dbReference type="Gene3D" id="6.20.250.60">
    <property type="match status" value="1"/>
</dbReference>
<evidence type="ECO:0000256" key="4">
    <source>
        <dbReference type="SAM" id="MobiDB-lite"/>
    </source>
</evidence>
<feature type="compositionally biased region" description="Low complexity" evidence="4">
    <location>
        <begin position="98"/>
        <end position="107"/>
    </location>
</feature>
<evidence type="ECO:0000256" key="2">
    <source>
        <dbReference type="ARBA" id="ARBA00010926"/>
    </source>
</evidence>
<evidence type="ECO:0000259" key="5">
    <source>
        <dbReference type="SMART" id="SM01010"/>
    </source>
</evidence>
<dbReference type="InterPro" id="IPR006828">
    <property type="entry name" value="ASC_dom"/>
</dbReference>
<dbReference type="Pfam" id="PF16561">
    <property type="entry name" value="AMPK1_CBM"/>
    <property type="match status" value="1"/>
</dbReference>
<comment type="subcellular location">
    <subcellularLocation>
        <location evidence="1">Cytoplasm</location>
    </subcellularLocation>
</comment>
<dbReference type="SUPFAM" id="SSF81296">
    <property type="entry name" value="E set domains"/>
    <property type="match status" value="1"/>
</dbReference>
<dbReference type="GO" id="GO:0005737">
    <property type="term" value="C:cytoplasm"/>
    <property type="evidence" value="ECO:0007669"/>
    <property type="project" value="UniProtKB-SubCell"/>
</dbReference>
<dbReference type="PANTHER" id="PTHR10343">
    <property type="entry name" value="5'-AMP-ACTIVATED PROTEIN KINASE , BETA SUBUNIT"/>
    <property type="match status" value="1"/>
</dbReference>
<dbReference type="GO" id="GO:0005634">
    <property type="term" value="C:nucleus"/>
    <property type="evidence" value="ECO:0007669"/>
    <property type="project" value="TreeGrafter"/>
</dbReference>
<feature type="domain" description="Association with the SNF1 complex (ASC)" evidence="5">
    <location>
        <begin position="239"/>
        <end position="349"/>
    </location>
</feature>
<feature type="region of interest" description="Disordered" evidence="4">
    <location>
        <begin position="77"/>
        <end position="138"/>
    </location>
</feature>
<name>A0AAV5RH83_STABA</name>
<comment type="caution">
    <text evidence="6">The sequence shown here is derived from an EMBL/GenBank/DDBJ whole genome shotgun (WGS) entry which is preliminary data.</text>
</comment>
<dbReference type="InterPro" id="IPR014756">
    <property type="entry name" value="Ig_E-set"/>
</dbReference>